<reference evidence="1" key="1">
    <citation type="journal article" date="2021" name="Proc. Natl. Acad. Sci. U.S.A.">
        <title>A Catalog of Tens of Thousands of Viruses from Human Metagenomes Reveals Hidden Associations with Chronic Diseases.</title>
        <authorList>
            <person name="Tisza M.J."/>
            <person name="Buck C.B."/>
        </authorList>
    </citation>
    <scope>NUCLEOTIDE SEQUENCE</scope>
    <source>
        <strain evidence="1">Ct2vX3</strain>
    </source>
</reference>
<organism evidence="1">
    <name type="scientific">Siphoviridae sp. ct2vX3</name>
    <dbReference type="NCBI Taxonomy" id="2825318"/>
    <lineage>
        <taxon>Viruses</taxon>
        <taxon>Duplodnaviria</taxon>
        <taxon>Heunggongvirae</taxon>
        <taxon>Uroviricota</taxon>
        <taxon>Caudoviricetes</taxon>
    </lineage>
</organism>
<protein>
    <submittedName>
        <fullName evidence="1">Uncharacterized protein</fullName>
    </submittedName>
</protein>
<sequence length="85" mass="9749">MKNLVHIGSVQDGAIVYFPHSACEYMKVCDKNGNGGVVRLPYGRYINTRDLNNEGLGMMCEIAYEDLDRMYYPDSYKDIDARTSW</sequence>
<name>A0A8S5PXL3_9CAUD</name>
<evidence type="ECO:0000313" key="1">
    <source>
        <dbReference type="EMBL" id="DAE11626.1"/>
    </source>
</evidence>
<dbReference type="EMBL" id="BK015535">
    <property type="protein sequence ID" value="DAE11626.1"/>
    <property type="molecule type" value="Genomic_DNA"/>
</dbReference>
<proteinExistence type="predicted"/>
<accession>A0A8S5PXL3</accession>